<evidence type="ECO:0000256" key="1">
    <source>
        <dbReference type="SAM" id="Phobius"/>
    </source>
</evidence>
<name>A0A6J3C8V9_GALME</name>
<evidence type="ECO:0000313" key="4">
    <source>
        <dbReference type="RefSeq" id="XP_031769141.1"/>
    </source>
</evidence>
<feature type="transmembrane region" description="Helical" evidence="1">
    <location>
        <begin position="36"/>
        <end position="58"/>
    </location>
</feature>
<dbReference type="RefSeq" id="XP_031769141.1">
    <property type="nucleotide sequence ID" value="XM_031913281.1"/>
</dbReference>
<feature type="transmembrane region" description="Helical" evidence="1">
    <location>
        <begin position="109"/>
        <end position="129"/>
    </location>
</feature>
<dbReference type="PANTHER" id="PTHR12242">
    <property type="entry name" value="OS02G0130600 PROTEIN-RELATED"/>
    <property type="match status" value="1"/>
</dbReference>
<reference evidence="3 4" key="1">
    <citation type="submission" date="2025-04" db="UniProtKB">
        <authorList>
            <consortium name="RefSeq"/>
        </authorList>
    </citation>
    <scope>IDENTIFICATION</scope>
    <source>
        <tissue evidence="3 4">Whole adult</tissue>
        <tissue evidence="5">Whole larvae</tissue>
    </source>
</reference>
<feature type="transmembrane region" description="Helical" evidence="1">
    <location>
        <begin position="149"/>
        <end position="167"/>
    </location>
</feature>
<sequence length="264" mass="29860">MGRLNWRNAHCMGGVMDGDETSKLFGKSCRGNVSPLYWRIPILLWSVVVITCSVSFFWGSREKFLIYMTHWGLVLISLESLFGIIVTVRKVNKEKSDATFGLPWYVKTYWLLYNIAIPVSFLVSGFYWGLLRSKVGKLDYFAPNPVLDVMLHGINSAVMLVELLSSAHPSRLLHIMQPLLFAGAYLLFTVIYYYAGGLDPWGHPYIYPVMDWSKPRETIVVAALSGLFLALMHIVVVAIATLRDAIVRRLQKDVTGVYNNAFNA</sequence>
<protein>
    <submittedName>
        <fullName evidence="3 4">Protein rolling stone-like</fullName>
    </submittedName>
</protein>
<evidence type="ECO:0000313" key="5">
    <source>
        <dbReference type="RefSeq" id="XP_052758995.1"/>
    </source>
</evidence>
<feature type="transmembrane region" description="Helical" evidence="1">
    <location>
        <begin position="179"/>
        <end position="198"/>
    </location>
</feature>
<dbReference type="RefSeq" id="XP_052758995.1">
    <property type="nucleotide sequence ID" value="XM_052903035.1"/>
</dbReference>
<keyword evidence="2" id="KW-1185">Reference proteome</keyword>
<evidence type="ECO:0000313" key="3">
    <source>
        <dbReference type="RefSeq" id="XP_031769140.1"/>
    </source>
</evidence>
<keyword evidence="1" id="KW-1133">Transmembrane helix</keyword>
<dbReference type="KEGG" id="gmw:113518355"/>
<dbReference type="InterPro" id="IPR049352">
    <property type="entry name" value="Rost"/>
</dbReference>
<dbReference type="AlphaFoldDB" id="A0A6J3C8V9"/>
<organism evidence="2 4">
    <name type="scientific">Galleria mellonella</name>
    <name type="common">Greater wax moth</name>
    <dbReference type="NCBI Taxonomy" id="7137"/>
    <lineage>
        <taxon>Eukaryota</taxon>
        <taxon>Metazoa</taxon>
        <taxon>Ecdysozoa</taxon>
        <taxon>Arthropoda</taxon>
        <taxon>Hexapoda</taxon>
        <taxon>Insecta</taxon>
        <taxon>Pterygota</taxon>
        <taxon>Neoptera</taxon>
        <taxon>Endopterygota</taxon>
        <taxon>Lepidoptera</taxon>
        <taxon>Glossata</taxon>
        <taxon>Ditrysia</taxon>
        <taxon>Pyraloidea</taxon>
        <taxon>Pyralidae</taxon>
        <taxon>Galleriinae</taxon>
        <taxon>Galleria</taxon>
    </lineage>
</organism>
<dbReference type="Pfam" id="PF21534">
    <property type="entry name" value="Rost"/>
    <property type="match status" value="1"/>
</dbReference>
<dbReference type="Proteomes" id="UP001652740">
    <property type="component" value="Unplaced"/>
</dbReference>
<gene>
    <name evidence="3 4 5" type="primary">LOC113518355</name>
</gene>
<evidence type="ECO:0000313" key="2">
    <source>
        <dbReference type="Proteomes" id="UP001652740"/>
    </source>
</evidence>
<dbReference type="RefSeq" id="XP_031769140.1">
    <property type="nucleotide sequence ID" value="XM_031913280.1"/>
</dbReference>
<accession>A0A6J3C8V9</accession>
<dbReference type="GO" id="GO:0016020">
    <property type="term" value="C:membrane"/>
    <property type="evidence" value="ECO:0007669"/>
    <property type="project" value="TreeGrafter"/>
</dbReference>
<keyword evidence="1" id="KW-0812">Transmembrane</keyword>
<keyword evidence="1" id="KW-0472">Membrane</keyword>
<dbReference type="OrthoDB" id="419711at2759"/>
<feature type="transmembrane region" description="Helical" evidence="1">
    <location>
        <begin position="64"/>
        <end position="88"/>
    </location>
</feature>
<feature type="transmembrane region" description="Helical" evidence="1">
    <location>
        <begin position="218"/>
        <end position="242"/>
    </location>
</feature>
<dbReference type="PANTHER" id="PTHR12242:SF45">
    <property type="entry name" value="MARVEL DOMAIN-CONTAINING PROTEIN"/>
    <property type="match status" value="1"/>
</dbReference>
<proteinExistence type="predicted"/>
<dbReference type="GeneID" id="113518355"/>